<evidence type="ECO:0000313" key="2">
    <source>
        <dbReference type="EMBL" id="PNZ65827.1"/>
    </source>
</evidence>
<gene>
    <name evidence="2" type="ORF">CD158_10280</name>
</gene>
<accession>A0AAP8TSF1</accession>
<evidence type="ECO:0000313" key="3">
    <source>
        <dbReference type="Proteomes" id="UP000242470"/>
    </source>
</evidence>
<organism evidence="2 3">
    <name type="scientific">Staphylococcus auricularis</name>
    <dbReference type="NCBI Taxonomy" id="29379"/>
    <lineage>
        <taxon>Bacteria</taxon>
        <taxon>Bacillati</taxon>
        <taxon>Bacillota</taxon>
        <taxon>Bacilli</taxon>
        <taxon>Bacillales</taxon>
        <taxon>Staphylococcaceae</taxon>
        <taxon>Staphylococcus</taxon>
    </lineage>
</organism>
<dbReference type="SUPFAM" id="SSF140423">
    <property type="entry name" value="MW0975(SA0943)-like"/>
    <property type="match status" value="1"/>
</dbReference>
<dbReference type="AlphaFoldDB" id="A0AAP8TSF1"/>
<feature type="compositionally biased region" description="Basic and acidic residues" evidence="1">
    <location>
        <begin position="106"/>
        <end position="122"/>
    </location>
</feature>
<sequence>MKLRHGLGVLLASSLLLTACTTDKGEIEDYNEQIQKAFDKENAIPEIGKNLNELEEKKQDLVKDVNGNSEGAMQNASKKVIDNIDERKKEFKKEEKAIDASEDEFKEAQKHVENISDDDKHKQVKELDDALVEKYEAHDSYAKAYHNVMDAEKSLFNYTSGEDIDQNGIDERSEKVTDSYKKMDKAFEKYSKAMNKVNKEKQDVDELT</sequence>
<dbReference type="InterPro" id="IPR036785">
    <property type="entry name" value="YkyA-like_sf"/>
</dbReference>
<proteinExistence type="predicted"/>
<reference evidence="2 3" key="1">
    <citation type="submission" date="2017-08" db="EMBL/GenBank/DDBJ databases">
        <title>Draft genome sequences of 64 type strains of genus Staph aureus.</title>
        <authorList>
            <person name="Cole K."/>
            <person name="Golubchik T."/>
            <person name="Russell J."/>
            <person name="Foster D."/>
            <person name="Llewelyn M."/>
            <person name="Wilson D."/>
            <person name="Crook D."/>
            <person name="Paul J."/>
        </authorList>
    </citation>
    <scope>NUCLEOTIDE SEQUENCE [LARGE SCALE GENOMIC DNA]</scope>
    <source>
        <strain evidence="2 3">NCTC 12101</strain>
    </source>
</reference>
<dbReference type="GeneID" id="64982551"/>
<evidence type="ECO:0008006" key="4">
    <source>
        <dbReference type="Google" id="ProtNLM"/>
    </source>
</evidence>
<name>A0AAP8TSF1_9STAP</name>
<dbReference type="EMBL" id="PPQW01000098">
    <property type="protein sequence ID" value="PNZ65827.1"/>
    <property type="molecule type" value="Genomic_DNA"/>
</dbReference>
<protein>
    <recommendedName>
        <fullName evidence="4">Cell-wall binding lipoprotein</fullName>
    </recommendedName>
</protein>
<dbReference type="PROSITE" id="PS51257">
    <property type="entry name" value="PROKAR_LIPOPROTEIN"/>
    <property type="match status" value="1"/>
</dbReference>
<dbReference type="InterPro" id="IPR019454">
    <property type="entry name" value="Lipoprot_YkyA-like"/>
</dbReference>
<dbReference type="RefSeq" id="WP_059106559.1">
    <property type="nucleotide sequence ID" value="NZ_AP024589.1"/>
</dbReference>
<comment type="caution">
    <text evidence="2">The sequence shown here is derived from an EMBL/GenBank/DDBJ whole genome shotgun (WGS) entry which is preliminary data.</text>
</comment>
<dbReference type="Pfam" id="PF10368">
    <property type="entry name" value="YkyA"/>
    <property type="match status" value="1"/>
</dbReference>
<dbReference type="Proteomes" id="UP000242470">
    <property type="component" value="Unassembled WGS sequence"/>
</dbReference>
<evidence type="ECO:0000256" key="1">
    <source>
        <dbReference type="SAM" id="MobiDB-lite"/>
    </source>
</evidence>
<feature type="region of interest" description="Disordered" evidence="1">
    <location>
        <begin position="91"/>
        <end position="122"/>
    </location>
</feature>
<dbReference type="Gene3D" id="1.20.120.570">
    <property type="entry name" value="YkyA-like"/>
    <property type="match status" value="1"/>
</dbReference>